<dbReference type="CDD" id="cd04301">
    <property type="entry name" value="NAT_SF"/>
    <property type="match status" value="1"/>
</dbReference>
<dbReference type="PANTHER" id="PTHR43415:SF3">
    <property type="entry name" value="GNAT-FAMILY ACETYLTRANSFERASE"/>
    <property type="match status" value="1"/>
</dbReference>
<gene>
    <name evidence="2" type="ORF">bsdE14_40370</name>
</gene>
<dbReference type="InterPro" id="IPR000182">
    <property type="entry name" value="GNAT_dom"/>
</dbReference>
<evidence type="ECO:0000313" key="2">
    <source>
        <dbReference type="EMBL" id="GLC32627.1"/>
    </source>
</evidence>
<accession>A0ABQ5NBQ4</accession>
<dbReference type="PROSITE" id="PS51186">
    <property type="entry name" value="GNAT"/>
    <property type="match status" value="1"/>
</dbReference>
<evidence type="ECO:0000259" key="1">
    <source>
        <dbReference type="PROSITE" id="PS51186"/>
    </source>
</evidence>
<dbReference type="Pfam" id="PF00583">
    <property type="entry name" value="Acetyltransf_1"/>
    <property type="match status" value="1"/>
</dbReference>
<dbReference type="SUPFAM" id="SSF55729">
    <property type="entry name" value="Acyl-CoA N-acyltransferases (Nat)"/>
    <property type="match status" value="1"/>
</dbReference>
<dbReference type="RefSeq" id="WP_264851936.1">
    <property type="nucleotide sequence ID" value="NZ_BRXR01000001.1"/>
</dbReference>
<proteinExistence type="predicted"/>
<feature type="domain" description="N-acetyltransferase" evidence="1">
    <location>
        <begin position="18"/>
        <end position="164"/>
    </location>
</feature>
<dbReference type="EMBL" id="BRXR01000001">
    <property type="protein sequence ID" value="GLC32627.1"/>
    <property type="molecule type" value="Genomic_DNA"/>
</dbReference>
<dbReference type="InterPro" id="IPR016181">
    <property type="entry name" value="Acyl_CoA_acyltransferase"/>
</dbReference>
<name>A0ABQ5NBQ4_9CLOT</name>
<dbReference type="PANTHER" id="PTHR43415">
    <property type="entry name" value="SPERMIDINE N(1)-ACETYLTRANSFERASE"/>
    <property type="match status" value="1"/>
</dbReference>
<dbReference type="Gene3D" id="3.40.630.30">
    <property type="match status" value="1"/>
</dbReference>
<reference evidence="2 3" key="1">
    <citation type="journal article" date="2024" name="Int. J. Syst. Evol. Microbiol.">
        <title>Clostridium omnivorum sp. nov., isolated from anoxic soil under the treatment of reductive soil disinfestation.</title>
        <authorList>
            <person name="Ueki A."/>
            <person name="Tonouchi A."/>
            <person name="Kaku N."/>
            <person name="Honma S."/>
            <person name="Ueki K."/>
        </authorList>
    </citation>
    <scope>NUCLEOTIDE SEQUENCE [LARGE SCALE GENOMIC DNA]</scope>
    <source>
        <strain evidence="2 3">E14</strain>
    </source>
</reference>
<sequence length="164" mass="19223">MPIENISQPKIIIIDNELRLRKFDNNYSFAFDWYQDENTVKLVDGPDAKLYDFSKLKRMYEYLNNIGELYFIEIIDNNIFKPVGDVTFWKDDMPIVIGDKNCRGKGIGKKVIKALIERAKELEFEELKVREIYSYNAASQRLFEGMGFMKSSNTKNGFSYSIKI</sequence>
<comment type="caution">
    <text evidence="2">The sequence shown here is derived from an EMBL/GenBank/DDBJ whole genome shotgun (WGS) entry which is preliminary data.</text>
</comment>
<organism evidence="2 3">
    <name type="scientific">Clostridium omnivorum</name>
    <dbReference type="NCBI Taxonomy" id="1604902"/>
    <lineage>
        <taxon>Bacteria</taxon>
        <taxon>Bacillati</taxon>
        <taxon>Bacillota</taxon>
        <taxon>Clostridia</taxon>
        <taxon>Eubacteriales</taxon>
        <taxon>Clostridiaceae</taxon>
        <taxon>Clostridium</taxon>
    </lineage>
</organism>
<keyword evidence="3" id="KW-1185">Reference proteome</keyword>
<evidence type="ECO:0000313" key="3">
    <source>
        <dbReference type="Proteomes" id="UP001208567"/>
    </source>
</evidence>
<protein>
    <recommendedName>
        <fullName evidence="1">N-acetyltransferase domain-containing protein</fullName>
    </recommendedName>
</protein>
<dbReference type="Proteomes" id="UP001208567">
    <property type="component" value="Unassembled WGS sequence"/>
</dbReference>